<feature type="compositionally biased region" description="Polar residues" evidence="1">
    <location>
        <begin position="521"/>
        <end position="541"/>
    </location>
</feature>
<feature type="compositionally biased region" description="Basic and acidic residues" evidence="1">
    <location>
        <begin position="787"/>
        <end position="798"/>
    </location>
</feature>
<feature type="compositionally biased region" description="Basic and acidic residues" evidence="1">
    <location>
        <begin position="660"/>
        <end position="669"/>
    </location>
</feature>
<sequence>MKTPHHAKKVASPRQNIFGSNQSVIPFKNKRTPPPLKISESLSSHVSVVSKQSFNSMLEYNEELSPSKLSALGQSLFELSLNLRPVSDVRNQILYFRDHANLNNLKYNYVIDLILASVKCPPDMTFFNLTIAANMIQIGNPAPNKCLKYFIIVTLQLIESQCFFISFRNDQETAQQKLKDMLGLFKGLYVKQGGVIKSRIAELEKRIKVIEEYNQNLNKGGQASGDSLSESDSKGNTNINGCNGEIIGEIADRNDFLENEADEDTEVDISFSNDIEIPSSENHLLNNSFNGNQDQNETPNADQIDHQIDHINENQNNPKNDGSAFDDSLKVEIRIDPEKFAPTKKKRIRRSHSLINESKKNKLIIESDEEALSQENKIRYIPKKKNKGQSEDENNDKENNNSIVESFENNRYDIYRNDNESDGNYKNNETEVKKSQSVDIFTHQNIYKIRKVSPRKKVTVKRKEQRRSAYIDKFRPDRSRPNSRASYMKGFDYNSFDGSFLFSDDNETPQNARTDQEDGSSDNSLTKKSSRISQAFSQENGLLNMKGLNYQEPKGNESTRSNDTGTKKRSNSDKKYGPFSLNELNQTNQLSKSSNLQKKSPRSNDSNKGNDSPRNSLDLSRMDSPRFDSPLSSARSTELFVQNVTAKIVKTTKIKKPNIEYKLSPRGDESGNETSKNNDSGKTIGTSKNKTSNKTSSSSKTPKKNDSKRSISGSSSQSDKLEDDLASMKNSTNKDSDNNLTQMGESINENDANRKSFSRENSPTKDFNSSVIFDKENDTCFDQNNSDLERDDSGKDQNRSFGEIATNTDKNMKTKSQKRNEIKRTQSGNLTHYKTEPIHVSMTTSITKFLSSNDNIYQRMERGQRVYNKLSEEEMKRIKKWSKMFTSWTTAYKVSANIWDIMQKEDDFDVDALLAKIPVSYGDFLVEALNTFAEAAGIKTTDYNNPY</sequence>
<feature type="region of interest" description="Disordered" evidence="1">
    <location>
        <begin position="380"/>
        <end position="434"/>
    </location>
</feature>
<dbReference type="RefSeq" id="XP_068352081.1">
    <property type="nucleotide sequence ID" value="XM_068509821.1"/>
</dbReference>
<feature type="compositionally biased region" description="Polar residues" evidence="1">
    <location>
        <begin position="759"/>
        <end position="771"/>
    </location>
</feature>
<feature type="region of interest" description="Disordered" evidence="1">
    <location>
        <begin position="660"/>
        <end position="805"/>
    </location>
</feature>
<feature type="region of interest" description="Disordered" evidence="1">
    <location>
        <begin position="220"/>
        <end position="242"/>
    </location>
</feature>
<accession>A0A1J4JIC8</accession>
<proteinExistence type="predicted"/>
<protein>
    <submittedName>
        <fullName evidence="2">Uncharacterized protein</fullName>
    </submittedName>
</protein>
<feature type="region of interest" description="Disordered" evidence="1">
    <location>
        <begin position="457"/>
        <end position="486"/>
    </location>
</feature>
<feature type="compositionally biased region" description="Low complexity" evidence="1">
    <location>
        <begin position="680"/>
        <end position="700"/>
    </location>
</feature>
<feature type="compositionally biased region" description="Low complexity" evidence="1">
    <location>
        <begin position="588"/>
        <end position="598"/>
    </location>
</feature>
<evidence type="ECO:0000313" key="3">
    <source>
        <dbReference type="Proteomes" id="UP000179807"/>
    </source>
</evidence>
<comment type="caution">
    <text evidence="2">The sequence shown here is derived from an EMBL/GenBank/DDBJ whole genome shotgun (WGS) entry which is preliminary data.</text>
</comment>
<feature type="region of interest" description="Disordered" evidence="1">
    <location>
        <begin position="280"/>
        <end position="300"/>
    </location>
</feature>
<feature type="compositionally biased region" description="Polar residues" evidence="1">
    <location>
        <begin position="220"/>
        <end position="230"/>
    </location>
</feature>
<feature type="compositionally biased region" description="Basic and acidic residues" evidence="1">
    <location>
        <begin position="466"/>
        <end position="480"/>
    </location>
</feature>
<gene>
    <name evidence="2" type="ORF">TRFO_34712</name>
</gene>
<dbReference type="GeneID" id="94844525"/>
<dbReference type="Proteomes" id="UP000179807">
    <property type="component" value="Unassembled WGS sequence"/>
</dbReference>
<organism evidence="2 3">
    <name type="scientific">Tritrichomonas foetus</name>
    <dbReference type="NCBI Taxonomy" id="1144522"/>
    <lineage>
        <taxon>Eukaryota</taxon>
        <taxon>Metamonada</taxon>
        <taxon>Parabasalia</taxon>
        <taxon>Tritrichomonadida</taxon>
        <taxon>Tritrichomonadidae</taxon>
        <taxon>Tritrichomonas</taxon>
    </lineage>
</organism>
<dbReference type="EMBL" id="MLAK01001031">
    <property type="protein sequence ID" value="OHS98944.1"/>
    <property type="molecule type" value="Genomic_DNA"/>
</dbReference>
<dbReference type="VEuPathDB" id="TrichDB:TRFO_34712"/>
<keyword evidence="3" id="KW-1185">Reference proteome</keyword>
<evidence type="ECO:0000256" key="1">
    <source>
        <dbReference type="SAM" id="MobiDB-lite"/>
    </source>
</evidence>
<feature type="region of interest" description="Disordered" evidence="1">
    <location>
        <begin position="502"/>
        <end position="633"/>
    </location>
</feature>
<reference evidence="2" key="1">
    <citation type="submission" date="2016-10" db="EMBL/GenBank/DDBJ databases">
        <authorList>
            <person name="Benchimol M."/>
            <person name="Almeida L.G."/>
            <person name="Vasconcelos A.T."/>
            <person name="Perreira-Neves A."/>
            <person name="Rosa I.A."/>
            <person name="Tasca T."/>
            <person name="Bogo M.R."/>
            <person name="de Souza W."/>
        </authorList>
    </citation>
    <scope>NUCLEOTIDE SEQUENCE [LARGE SCALE GENOMIC DNA]</scope>
    <source>
        <strain evidence="2">K</strain>
    </source>
</reference>
<feature type="compositionally biased region" description="Basic and acidic residues" evidence="1">
    <location>
        <begin position="408"/>
        <end position="419"/>
    </location>
</feature>
<feature type="compositionally biased region" description="Polar residues" evidence="1">
    <location>
        <begin position="738"/>
        <end position="750"/>
    </location>
</feature>
<dbReference type="AlphaFoldDB" id="A0A1J4JIC8"/>
<name>A0A1J4JIC8_9EUKA</name>
<feature type="compositionally biased region" description="Polar residues" evidence="1">
    <location>
        <begin position="603"/>
        <end position="618"/>
    </location>
</feature>
<evidence type="ECO:0000313" key="2">
    <source>
        <dbReference type="EMBL" id="OHS98944.1"/>
    </source>
</evidence>